<sequence>SQRPLLDAHGQVDDSYATRTRLLLGCDKKCALPRSGHTIHNFPRPRHLSQAGNLSAISGRHTEIPVHRNVHHIRRLRLHAARFPVQLIRCTTRFDLRWRSVDRDRSEGLQRQLCVSTPSTHPCSRAVSPSR</sequence>
<reference evidence="1" key="1">
    <citation type="submission" date="2023-10" db="EMBL/GenBank/DDBJ databases">
        <title>Genome assembly of Pristionchus species.</title>
        <authorList>
            <person name="Yoshida K."/>
            <person name="Sommer R.J."/>
        </authorList>
    </citation>
    <scope>NUCLEOTIDE SEQUENCE</scope>
    <source>
        <strain evidence="1">RS0144</strain>
    </source>
</reference>
<accession>A0AAV5TUN3</accession>
<protein>
    <submittedName>
        <fullName evidence="1">Uncharacterized protein</fullName>
    </submittedName>
</protein>
<keyword evidence="2" id="KW-1185">Reference proteome</keyword>
<dbReference type="Proteomes" id="UP001432027">
    <property type="component" value="Unassembled WGS sequence"/>
</dbReference>
<comment type="caution">
    <text evidence="1">The sequence shown here is derived from an EMBL/GenBank/DDBJ whole genome shotgun (WGS) entry which is preliminary data.</text>
</comment>
<dbReference type="AlphaFoldDB" id="A0AAV5TUN3"/>
<organism evidence="1 2">
    <name type="scientific">Pristionchus entomophagus</name>
    <dbReference type="NCBI Taxonomy" id="358040"/>
    <lineage>
        <taxon>Eukaryota</taxon>
        <taxon>Metazoa</taxon>
        <taxon>Ecdysozoa</taxon>
        <taxon>Nematoda</taxon>
        <taxon>Chromadorea</taxon>
        <taxon>Rhabditida</taxon>
        <taxon>Rhabditina</taxon>
        <taxon>Diplogasteromorpha</taxon>
        <taxon>Diplogasteroidea</taxon>
        <taxon>Neodiplogasteridae</taxon>
        <taxon>Pristionchus</taxon>
    </lineage>
</organism>
<evidence type="ECO:0000313" key="2">
    <source>
        <dbReference type="Proteomes" id="UP001432027"/>
    </source>
</evidence>
<evidence type="ECO:0000313" key="1">
    <source>
        <dbReference type="EMBL" id="GMS97943.1"/>
    </source>
</evidence>
<feature type="non-terminal residue" evidence="1">
    <location>
        <position position="1"/>
    </location>
</feature>
<proteinExistence type="predicted"/>
<gene>
    <name evidence="1" type="ORF">PENTCL1PPCAC_20118</name>
</gene>
<dbReference type="EMBL" id="BTSX01000005">
    <property type="protein sequence ID" value="GMS97943.1"/>
    <property type="molecule type" value="Genomic_DNA"/>
</dbReference>
<name>A0AAV5TUN3_9BILA</name>